<feature type="active site" evidence="6">
    <location>
        <position position="278"/>
    </location>
</feature>
<proteinExistence type="inferred from homology"/>
<keyword evidence="8" id="KW-1185">Reference proteome</keyword>
<dbReference type="HOGENOM" id="CLU_048345_1_0_1"/>
<dbReference type="Pfam" id="PF01263">
    <property type="entry name" value="Aldose_epim"/>
    <property type="match status" value="1"/>
</dbReference>
<feature type="active site" evidence="6">
    <location>
        <position position="158"/>
    </location>
</feature>
<dbReference type="EMBL" id="GL376609">
    <property type="status" value="NOT_ANNOTATED_CDS"/>
    <property type="molecule type" value="Genomic_DNA"/>
</dbReference>
<evidence type="ECO:0000313" key="8">
    <source>
        <dbReference type="Proteomes" id="UP000019132"/>
    </source>
</evidence>
<dbReference type="InterPro" id="IPR008183">
    <property type="entry name" value="Aldose_1/G6P_1-epimerase"/>
</dbReference>
<accession>K3X814</accession>
<sequence>MSSNNESGIVEITHASGARAQVHLYGATVTAFYTAEEPTRNVLFVSDKAALDGSKPIRGGIPLVFPIFGSAPGFPNHGLVRTSTKWTLAQLGPQQQGGDAIAPTVAKFALTSDDATRAVWAADFELVFEVKLFASSLVTALHVRNTSSSEISFQALLHTYLTVDDVRDGGVQVEGLKGLTYTDKVAGTSGNTEDRAVLTFEKETDSVYANAPSEIVVRIRGPTGKNHVVTIEKSAFLDNDAVSGAQPSDAVVWNPWIDKAKGMSDFGDDEYLRMVCVEPGRVSEHQKLGPGKVYTLQQVIKNAAL</sequence>
<dbReference type="Proteomes" id="UP000019132">
    <property type="component" value="Unassembled WGS sequence"/>
</dbReference>
<reference evidence="7" key="3">
    <citation type="submission" date="2015-02" db="UniProtKB">
        <authorList>
            <consortium name="EnsemblProtists"/>
        </authorList>
    </citation>
    <scope>IDENTIFICATION</scope>
    <source>
        <strain evidence="7">DAOM BR144</strain>
    </source>
</reference>
<organism evidence="7 8">
    <name type="scientific">Globisporangium ultimum (strain ATCC 200006 / CBS 805.95 / DAOM BR144)</name>
    <name type="common">Pythium ultimum</name>
    <dbReference type="NCBI Taxonomy" id="431595"/>
    <lineage>
        <taxon>Eukaryota</taxon>
        <taxon>Sar</taxon>
        <taxon>Stramenopiles</taxon>
        <taxon>Oomycota</taxon>
        <taxon>Peronosporomycetes</taxon>
        <taxon>Pythiales</taxon>
        <taxon>Pythiaceae</taxon>
        <taxon>Globisporangium</taxon>
    </lineage>
</organism>
<dbReference type="InParanoid" id="K3X814"/>
<dbReference type="GO" id="GO:0005975">
    <property type="term" value="P:carbohydrate metabolic process"/>
    <property type="evidence" value="ECO:0007669"/>
    <property type="project" value="InterPro"/>
</dbReference>
<evidence type="ECO:0000256" key="3">
    <source>
        <dbReference type="ARBA" id="ARBA00012083"/>
    </source>
</evidence>
<dbReference type="VEuPathDB" id="FungiDB:PYU1_G013334"/>
<dbReference type="CDD" id="cd09020">
    <property type="entry name" value="D-hex-6-P-epi_like"/>
    <property type="match status" value="1"/>
</dbReference>
<protein>
    <recommendedName>
        <fullName evidence="3 5">glucose-6-phosphate 1-epimerase</fullName>
        <ecNumber evidence="3 5">5.1.3.15</ecNumber>
    </recommendedName>
</protein>
<evidence type="ECO:0000256" key="5">
    <source>
        <dbReference type="PIRNR" id="PIRNR016020"/>
    </source>
</evidence>
<reference evidence="8" key="2">
    <citation type="submission" date="2010-04" db="EMBL/GenBank/DDBJ databases">
        <authorList>
            <person name="Buell R."/>
            <person name="Hamilton J."/>
            <person name="Hostetler J."/>
        </authorList>
    </citation>
    <scope>NUCLEOTIDE SEQUENCE [LARGE SCALE GENOMIC DNA]</scope>
    <source>
        <strain evidence="8">DAOM:BR144</strain>
    </source>
</reference>
<dbReference type="InterPro" id="IPR025532">
    <property type="entry name" value="G6P_1-epimerase"/>
</dbReference>
<dbReference type="OMA" id="MNWSITD"/>
<reference evidence="8" key="1">
    <citation type="journal article" date="2010" name="Genome Biol.">
        <title>Genome sequence of the necrotrophic plant pathogen Pythium ultimum reveals original pathogenicity mechanisms and effector repertoire.</title>
        <authorList>
            <person name="Levesque C.A."/>
            <person name="Brouwer H."/>
            <person name="Cano L."/>
            <person name="Hamilton J.P."/>
            <person name="Holt C."/>
            <person name="Huitema E."/>
            <person name="Raffaele S."/>
            <person name="Robideau G.P."/>
            <person name="Thines M."/>
            <person name="Win J."/>
            <person name="Zerillo M.M."/>
            <person name="Beakes G.W."/>
            <person name="Boore J.L."/>
            <person name="Busam D."/>
            <person name="Dumas B."/>
            <person name="Ferriera S."/>
            <person name="Fuerstenberg S.I."/>
            <person name="Gachon C.M."/>
            <person name="Gaulin E."/>
            <person name="Govers F."/>
            <person name="Grenville-Briggs L."/>
            <person name="Horner N."/>
            <person name="Hostetler J."/>
            <person name="Jiang R.H."/>
            <person name="Johnson J."/>
            <person name="Krajaejun T."/>
            <person name="Lin H."/>
            <person name="Meijer H.J."/>
            <person name="Moore B."/>
            <person name="Morris P."/>
            <person name="Phuntmart V."/>
            <person name="Puiu D."/>
            <person name="Shetty J."/>
            <person name="Stajich J.E."/>
            <person name="Tripathy S."/>
            <person name="Wawra S."/>
            <person name="van West P."/>
            <person name="Whitty B.R."/>
            <person name="Coutinho P.M."/>
            <person name="Henrissat B."/>
            <person name="Martin F."/>
            <person name="Thomas P.D."/>
            <person name="Tyler B.M."/>
            <person name="De Vries R.P."/>
            <person name="Kamoun S."/>
            <person name="Yandell M."/>
            <person name="Tisserat N."/>
            <person name="Buell C.R."/>
        </authorList>
    </citation>
    <scope>NUCLEOTIDE SEQUENCE</scope>
    <source>
        <strain evidence="8">DAOM:BR144</strain>
    </source>
</reference>
<dbReference type="PANTHER" id="PTHR11122:SF13">
    <property type="entry name" value="GLUCOSE-6-PHOSPHATE 1-EPIMERASE"/>
    <property type="match status" value="1"/>
</dbReference>
<evidence type="ECO:0000256" key="6">
    <source>
        <dbReference type="PIRSR" id="PIRSR016020-1"/>
    </source>
</evidence>
<name>K3X814_GLOUD</name>
<comment type="similarity">
    <text evidence="2 5">Belongs to the glucose-6-phosphate 1-epimerase family.</text>
</comment>
<dbReference type="eggNOG" id="KOG1594">
    <property type="taxonomic scope" value="Eukaryota"/>
</dbReference>
<dbReference type="GO" id="GO:0047938">
    <property type="term" value="F:glucose-6-phosphate 1-epimerase activity"/>
    <property type="evidence" value="ECO:0007669"/>
    <property type="project" value="UniProtKB-UniRule"/>
</dbReference>
<dbReference type="InterPro" id="IPR011013">
    <property type="entry name" value="Gal_mutarotase_sf_dom"/>
</dbReference>
<dbReference type="EC" id="5.1.3.15" evidence="3 5"/>
<dbReference type="PANTHER" id="PTHR11122">
    <property type="entry name" value="APOSPORY-ASSOCIATED PROTEIN C-RELATED"/>
    <property type="match status" value="1"/>
</dbReference>
<dbReference type="Gene3D" id="2.70.98.10">
    <property type="match status" value="1"/>
</dbReference>
<dbReference type="AlphaFoldDB" id="K3X814"/>
<dbReference type="InterPro" id="IPR014718">
    <property type="entry name" value="GH-type_carb-bd"/>
</dbReference>
<dbReference type="STRING" id="431595.K3X814"/>
<dbReference type="EnsemblProtists" id="PYU1_T013363">
    <property type="protein sequence ID" value="PYU1_T013363"/>
    <property type="gene ID" value="PYU1_G013334"/>
</dbReference>
<keyword evidence="4 5" id="KW-0413">Isomerase</keyword>
<evidence type="ECO:0000256" key="2">
    <source>
        <dbReference type="ARBA" id="ARBA00005866"/>
    </source>
</evidence>
<comment type="catalytic activity">
    <reaction evidence="1">
        <text>alpha-D-glucose 6-phosphate = beta-D-glucose 6-phosphate</text>
        <dbReference type="Rhea" id="RHEA:16249"/>
        <dbReference type="ChEBI" id="CHEBI:58225"/>
        <dbReference type="ChEBI" id="CHEBI:58247"/>
        <dbReference type="EC" id="5.1.3.15"/>
    </reaction>
</comment>
<dbReference type="GO" id="GO:0005737">
    <property type="term" value="C:cytoplasm"/>
    <property type="evidence" value="ECO:0007669"/>
    <property type="project" value="TreeGrafter"/>
</dbReference>
<dbReference type="GO" id="GO:0030246">
    <property type="term" value="F:carbohydrate binding"/>
    <property type="evidence" value="ECO:0007669"/>
    <property type="project" value="UniProtKB-UniRule"/>
</dbReference>
<dbReference type="SUPFAM" id="SSF74650">
    <property type="entry name" value="Galactose mutarotase-like"/>
    <property type="match status" value="1"/>
</dbReference>
<evidence type="ECO:0000256" key="4">
    <source>
        <dbReference type="ARBA" id="ARBA00023235"/>
    </source>
</evidence>
<evidence type="ECO:0000313" key="7">
    <source>
        <dbReference type="EnsemblProtists" id="PYU1_T013363"/>
    </source>
</evidence>
<evidence type="ECO:0000256" key="1">
    <source>
        <dbReference type="ARBA" id="ARBA00001096"/>
    </source>
</evidence>
<dbReference type="PIRSF" id="PIRSF016020">
    <property type="entry name" value="PHexose_mutarotase"/>
    <property type="match status" value="1"/>
</dbReference>